<dbReference type="Proteomes" id="UP000270296">
    <property type="component" value="Unassembled WGS sequence"/>
</dbReference>
<evidence type="ECO:0000313" key="1">
    <source>
        <dbReference type="EMBL" id="VDP10151.1"/>
    </source>
</evidence>
<accession>A0A183IS90</accession>
<proteinExistence type="predicted"/>
<evidence type="ECO:0000313" key="3">
    <source>
        <dbReference type="WBParaSite" id="SBAD_0000673801-mRNA-1"/>
    </source>
</evidence>
<protein>
    <submittedName>
        <fullName evidence="3">Ig-like domain-containing protein</fullName>
    </submittedName>
</protein>
<keyword evidence="2" id="KW-1185">Reference proteome</keyword>
<name>A0A183IS90_9BILA</name>
<organism evidence="3">
    <name type="scientific">Soboliphyme baturini</name>
    <dbReference type="NCBI Taxonomy" id="241478"/>
    <lineage>
        <taxon>Eukaryota</taxon>
        <taxon>Metazoa</taxon>
        <taxon>Ecdysozoa</taxon>
        <taxon>Nematoda</taxon>
        <taxon>Enoplea</taxon>
        <taxon>Dorylaimia</taxon>
        <taxon>Dioctophymatida</taxon>
        <taxon>Dioctophymatoidea</taxon>
        <taxon>Soboliphymatidae</taxon>
        <taxon>Soboliphyme</taxon>
    </lineage>
</organism>
<dbReference type="EMBL" id="UZAM01009802">
    <property type="protein sequence ID" value="VDP10151.1"/>
    <property type="molecule type" value="Genomic_DNA"/>
</dbReference>
<sequence length="117" mass="13332">MMLKTKIDQAVSMPDANNDSALDRSMSTALSECVVADSDWNSKGWNQWFNVSNRHSTFETGVHSTDGVSDRYSCSAGGEHWNPKGWHRRMVAILSPLMYLEAQYLYARDMKEHQKES</sequence>
<reference evidence="1 2" key="2">
    <citation type="submission" date="2018-11" db="EMBL/GenBank/DDBJ databases">
        <authorList>
            <consortium name="Pathogen Informatics"/>
        </authorList>
    </citation>
    <scope>NUCLEOTIDE SEQUENCE [LARGE SCALE GENOMIC DNA]</scope>
</reference>
<gene>
    <name evidence="1" type="ORF">SBAD_LOCUS6487</name>
</gene>
<evidence type="ECO:0000313" key="2">
    <source>
        <dbReference type="Proteomes" id="UP000270296"/>
    </source>
</evidence>
<reference evidence="3" key="1">
    <citation type="submission" date="2016-06" db="UniProtKB">
        <authorList>
            <consortium name="WormBaseParasite"/>
        </authorList>
    </citation>
    <scope>IDENTIFICATION</scope>
</reference>
<dbReference type="WBParaSite" id="SBAD_0000673801-mRNA-1">
    <property type="protein sequence ID" value="SBAD_0000673801-mRNA-1"/>
    <property type="gene ID" value="SBAD_0000673801"/>
</dbReference>
<dbReference type="AlphaFoldDB" id="A0A183IS90"/>